<evidence type="ECO:0000313" key="2">
    <source>
        <dbReference type="Proteomes" id="UP000800038"/>
    </source>
</evidence>
<protein>
    <submittedName>
        <fullName evidence="1">Uncharacterized protein</fullName>
    </submittedName>
</protein>
<name>A0A6A5S6I9_9PLEO</name>
<organism evidence="1 2">
    <name type="scientific">Clathrospora elynae</name>
    <dbReference type="NCBI Taxonomy" id="706981"/>
    <lineage>
        <taxon>Eukaryota</taxon>
        <taxon>Fungi</taxon>
        <taxon>Dikarya</taxon>
        <taxon>Ascomycota</taxon>
        <taxon>Pezizomycotina</taxon>
        <taxon>Dothideomycetes</taxon>
        <taxon>Pleosporomycetidae</taxon>
        <taxon>Pleosporales</taxon>
        <taxon>Diademaceae</taxon>
        <taxon>Clathrospora</taxon>
    </lineage>
</organism>
<dbReference type="EMBL" id="ML976203">
    <property type="protein sequence ID" value="KAF1936205.1"/>
    <property type="molecule type" value="Genomic_DNA"/>
</dbReference>
<dbReference type="AlphaFoldDB" id="A0A6A5S6I9"/>
<evidence type="ECO:0000313" key="1">
    <source>
        <dbReference type="EMBL" id="KAF1936205.1"/>
    </source>
</evidence>
<proteinExistence type="predicted"/>
<reference evidence="1" key="1">
    <citation type="journal article" date="2020" name="Stud. Mycol.">
        <title>101 Dothideomycetes genomes: a test case for predicting lifestyles and emergence of pathogens.</title>
        <authorList>
            <person name="Haridas S."/>
            <person name="Albert R."/>
            <person name="Binder M."/>
            <person name="Bloem J."/>
            <person name="Labutti K."/>
            <person name="Salamov A."/>
            <person name="Andreopoulos B."/>
            <person name="Baker S."/>
            <person name="Barry K."/>
            <person name="Bills G."/>
            <person name="Bluhm B."/>
            <person name="Cannon C."/>
            <person name="Castanera R."/>
            <person name="Culley D."/>
            <person name="Daum C."/>
            <person name="Ezra D."/>
            <person name="Gonzalez J."/>
            <person name="Henrissat B."/>
            <person name="Kuo A."/>
            <person name="Liang C."/>
            <person name="Lipzen A."/>
            <person name="Lutzoni F."/>
            <person name="Magnuson J."/>
            <person name="Mondo S."/>
            <person name="Nolan M."/>
            <person name="Ohm R."/>
            <person name="Pangilinan J."/>
            <person name="Park H.-J."/>
            <person name="Ramirez L."/>
            <person name="Alfaro M."/>
            <person name="Sun H."/>
            <person name="Tritt A."/>
            <person name="Yoshinaga Y."/>
            <person name="Zwiers L.-H."/>
            <person name="Turgeon B."/>
            <person name="Goodwin S."/>
            <person name="Spatafora J."/>
            <person name="Crous P."/>
            <person name="Grigoriev I."/>
        </authorList>
    </citation>
    <scope>NUCLEOTIDE SEQUENCE</scope>
    <source>
        <strain evidence="1">CBS 161.51</strain>
    </source>
</reference>
<gene>
    <name evidence="1" type="ORF">EJ02DRAFT_414378</name>
</gene>
<accession>A0A6A5S6I9</accession>
<dbReference type="Proteomes" id="UP000800038">
    <property type="component" value="Unassembled WGS sequence"/>
</dbReference>
<sequence>MVRQNHSATLQQASLREAQSLPSCSSSTSGLCLNLPPASPSPIWMTSLSQPPQQASTRTYAPTKHQLSKVSERSKFIDFLTFSISNSLPDLSTALFLRCSVVGRCADGFVAAGDLTNFQRSVHHWDQDVRSREQHN</sequence>
<keyword evidence="2" id="KW-1185">Reference proteome</keyword>